<reference evidence="3 4" key="1">
    <citation type="submission" date="2021-01" db="EMBL/GenBank/DDBJ databases">
        <title>Sequencing the genomes of 1000 actinobacteria strains.</title>
        <authorList>
            <person name="Klenk H.-P."/>
        </authorList>
    </citation>
    <scope>NUCLEOTIDE SEQUENCE [LARGE SCALE GENOMIC DNA]</scope>
    <source>
        <strain evidence="3 4">DSM 18239</strain>
    </source>
</reference>
<dbReference type="Pfam" id="PF02583">
    <property type="entry name" value="Trns_repr_metal"/>
    <property type="match status" value="1"/>
</dbReference>
<evidence type="ECO:0000313" key="4">
    <source>
        <dbReference type="Proteomes" id="UP000732378"/>
    </source>
</evidence>
<organism evidence="3 4">
    <name type="scientific">Nocardioides salarius</name>
    <dbReference type="NCBI Taxonomy" id="374513"/>
    <lineage>
        <taxon>Bacteria</taxon>
        <taxon>Bacillati</taxon>
        <taxon>Actinomycetota</taxon>
        <taxon>Actinomycetes</taxon>
        <taxon>Propionibacteriales</taxon>
        <taxon>Nocardioidaceae</taxon>
        <taxon>Nocardioides</taxon>
    </lineage>
</organism>
<dbReference type="CDD" id="cd10148">
    <property type="entry name" value="CsoR-like_DUF156"/>
    <property type="match status" value="1"/>
</dbReference>
<comment type="similarity">
    <text evidence="1">Belongs to the CsoR family.</text>
</comment>
<keyword evidence="2" id="KW-0186">Copper</keyword>
<name>A0ABS2MEK2_9ACTN</name>
<dbReference type="PANTHER" id="PTHR33677">
    <property type="entry name" value="TRANSCRIPTIONAL REPRESSOR FRMR-RELATED"/>
    <property type="match status" value="1"/>
</dbReference>
<dbReference type="EMBL" id="JAFBBZ010000001">
    <property type="protein sequence ID" value="MBM7509621.1"/>
    <property type="molecule type" value="Genomic_DNA"/>
</dbReference>
<accession>A0ABS2MEK2</accession>
<dbReference type="Gene3D" id="1.20.58.1000">
    <property type="entry name" value="Metal-sensitive repressor, helix protomer"/>
    <property type="match status" value="1"/>
</dbReference>
<keyword evidence="3" id="KW-0238">DNA-binding</keyword>
<dbReference type="InterPro" id="IPR038390">
    <property type="entry name" value="Metal_Tscrpt_repr_sf"/>
</dbReference>
<dbReference type="Proteomes" id="UP000732378">
    <property type="component" value="Unassembled WGS sequence"/>
</dbReference>
<dbReference type="RefSeq" id="WP_193670820.1">
    <property type="nucleotide sequence ID" value="NZ_JACDTV010000019.1"/>
</dbReference>
<dbReference type="InterPro" id="IPR003735">
    <property type="entry name" value="Metal_Tscrpt_repr"/>
</dbReference>
<protein>
    <submittedName>
        <fullName evidence="3">DNA-binding FrmR family transcriptional regulator</fullName>
    </submittedName>
</protein>
<dbReference type="PANTHER" id="PTHR33677:SF3">
    <property type="entry name" value="COPPER-SENSING TRANSCRIPTIONAL REPRESSOR RICR"/>
    <property type="match status" value="1"/>
</dbReference>
<keyword evidence="4" id="KW-1185">Reference proteome</keyword>
<comment type="caution">
    <text evidence="3">The sequence shown here is derived from an EMBL/GenBank/DDBJ whole genome shotgun (WGS) entry which is preliminary data.</text>
</comment>
<evidence type="ECO:0000256" key="2">
    <source>
        <dbReference type="ARBA" id="ARBA00023008"/>
    </source>
</evidence>
<evidence type="ECO:0000256" key="1">
    <source>
        <dbReference type="ARBA" id="ARBA00005428"/>
    </source>
</evidence>
<proteinExistence type="inferred from homology"/>
<dbReference type="GO" id="GO:0003677">
    <property type="term" value="F:DNA binding"/>
    <property type="evidence" value="ECO:0007669"/>
    <property type="project" value="UniProtKB-KW"/>
</dbReference>
<evidence type="ECO:0000313" key="3">
    <source>
        <dbReference type="EMBL" id="MBM7509621.1"/>
    </source>
</evidence>
<sequence>MAATSVARSSLILRLKRVEGQVRGIARMVNDDRDCIDILTQLSAADQGLRSVAVGLLDEHVAQCLVAAGDASESHRATKLREAHDAIVRLARH</sequence>
<gene>
    <name evidence="3" type="ORF">JOE61_003435</name>
</gene>